<gene>
    <name evidence="2" type="ORF">L596_030346</name>
</gene>
<reference evidence="2 3" key="2">
    <citation type="journal article" date="2019" name="G3 (Bethesda)">
        <title>Hybrid Assembly of the Genome of the Entomopathogenic Nematode Steinernema carpocapsae Identifies the X-Chromosome.</title>
        <authorList>
            <person name="Serra L."/>
            <person name="Macchietto M."/>
            <person name="Macias-Munoz A."/>
            <person name="McGill C.J."/>
            <person name="Rodriguez I.M."/>
            <person name="Rodriguez B."/>
            <person name="Murad R."/>
            <person name="Mortazavi A."/>
        </authorList>
    </citation>
    <scope>NUCLEOTIDE SEQUENCE [LARGE SCALE GENOMIC DNA]</scope>
    <source>
        <strain evidence="2 3">ALL</strain>
    </source>
</reference>
<keyword evidence="1" id="KW-0175">Coiled coil</keyword>
<dbReference type="Proteomes" id="UP000298663">
    <property type="component" value="Unassembled WGS sequence"/>
</dbReference>
<evidence type="ECO:0000313" key="3">
    <source>
        <dbReference type="Proteomes" id="UP000298663"/>
    </source>
</evidence>
<dbReference type="EMBL" id="AZBU02000014">
    <property type="protein sequence ID" value="TKR57676.1"/>
    <property type="molecule type" value="Genomic_DNA"/>
</dbReference>
<feature type="coiled-coil region" evidence="1">
    <location>
        <begin position="119"/>
        <end position="146"/>
    </location>
</feature>
<name>A0A4U5LP49_STECR</name>
<evidence type="ECO:0000313" key="2">
    <source>
        <dbReference type="EMBL" id="TKR57676.1"/>
    </source>
</evidence>
<comment type="caution">
    <text evidence="2">The sequence shown here is derived from an EMBL/GenBank/DDBJ whole genome shotgun (WGS) entry which is preliminary data.</text>
</comment>
<sequence length="222" mass="24822">MWNERLYAHLVCEMTTGKCISFCVFGAFLVACVVCDEMPNTFEEQQDPLFQQHFQQQQNLQQMLFPRGPYPAGYPNQFGHTFPQQLQGNSVNFDFQCKCTAKTPRNGASTTMPLPTDANAQAQQQIQQLQEQLRQQQDQMKRSQSQQPFEQFAHMLSVADGLDCSCSGSSMPLNDPVLGNNGLSPQPPHGIMPVPRVSGLPLTNPFQARLAPLSEFGPQLFP</sequence>
<evidence type="ECO:0000256" key="1">
    <source>
        <dbReference type="SAM" id="Coils"/>
    </source>
</evidence>
<dbReference type="PROSITE" id="PS51257">
    <property type="entry name" value="PROKAR_LIPOPROTEIN"/>
    <property type="match status" value="1"/>
</dbReference>
<organism evidence="2 3">
    <name type="scientific">Steinernema carpocapsae</name>
    <name type="common">Entomopathogenic nematode</name>
    <dbReference type="NCBI Taxonomy" id="34508"/>
    <lineage>
        <taxon>Eukaryota</taxon>
        <taxon>Metazoa</taxon>
        <taxon>Ecdysozoa</taxon>
        <taxon>Nematoda</taxon>
        <taxon>Chromadorea</taxon>
        <taxon>Rhabditida</taxon>
        <taxon>Tylenchina</taxon>
        <taxon>Panagrolaimomorpha</taxon>
        <taxon>Strongyloidoidea</taxon>
        <taxon>Steinernematidae</taxon>
        <taxon>Steinernema</taxon>
    </lineage>
</organism>
<dbReference type="OrthoDB" id="5869603at2759"/>
<protein>
    <submittedName>
        <fullName evidence="2">Uncharacterized protein</fullName>
    </submittedName>
</protein>
<reference evidence="2 3" key="1">
    <citation type="journal article" date="2015" name="Genome Biol.">
        <title>Comparative genomics of Steinernema reveals deeply conserved gene regulatory networks.</title>
        <authorList>
            <person name="Dillman A.R."/>
            <person name="Macchietto M."/>
            <person name="Porter C.F."/>
            <person name="Rogers A."/>
            <person name="Williams B."/>
            <person name="Antoshechkin I."/>
            <person name="Lee M.M."/>
            <person name="Goodwin Z."/>
            <person name="Lu X."/>
            <person name="Lewis E.E."/>
            <person name="Goodrich-Blair H."/>
            <person name="Stock S.P."/>
            <person name="Adams B.J."/>
            <person name="Sternberg P.W."/>
            <person name="Mortazavi A."/>
        </authorList>
    </citation>
    <scope>NUCLEOTIDE SEQUENCE [LARGE SCALE GENOMIC DNA]</scope>
    <source>
        <strain evidence="2 3">ALL</strain>
    </source>
</reference>
<accession>A0A4U5LP49</accession>
<proteinExistence type="predicted"/>
<keyword evidence="3" id="KW-1185">Reference proteome</keyword>
<dbReference type="AlphaFoldDB" id="A0A4U5LP49"/>